<keyword evidence="2" id="KW-0813">Transport</keyword>
<reference evidence="6 7" key="1">
    <citation type="submission" date="2020-02" db="EMBL/GenBank/DDBJ databases">
        <authorList>
            <person name="Zheng R.K."/>
            <person name="Sun C.M."/>
        </authorList>
    </citation>
    <scope>NUCLEOTIDE SEQUENCE [LARGE SCALE GENOMIC DNA]</scope>
    <source>
        <strain evidence="7">rifampicinis</strain>
    </source>
</reference>
<dbReference type="InterPro" id="IPR003439">
    <property type="entry name" value="ABC_transporter-like_ATP-bd"/>
</dbReference>
<dbReference type="PANTHER" id="PTHR43335">
    <property type="entry name" value="ABC TRANSPORTER, ATP-BINDING PROTEIN"/>
    <property type="match status" value="1"/>
</dbReference>
<dbReference type="SUPFAM" id="SSF52540">
    <property type="entry name" value="P-loop containing nucleoside triphosphate hydrolases"/>
    <property type="match status" value="1"/>
</dbReference>
<evidence type="ECO:0000313" key="7">
    <source>
        <dbReference type="Proteomes" id="UP000594468"/>
    </source>
</evidence>
<dbReference type="GO" id="GO:0005524">
    <property type="term" value="F:ATP binding"/>
    <property type="evidence" value="ECO:0007669"/>
    <property type="project" value="UniProtKB-KW"/>
</dbReference>
<feature type="domain" description="ABC transporter" evidence="5">
    <location>
        <begin position="2"/>
        <end position="229"/>
    </location>
</feature>
<dbReference type="PROSITE" id="PS50893">
    <property type="entry name" value="ABC_TRANSPORTER_2"/>
    <property type="match status" value="1"/>
</dbReference>
<dbReference type="PANTHER" id="PTHR43335:SF4">
    <property type="entry name" value="ABC TRANSPORTER, ATP-BINDING PROTEIN"/>
    <property type="match status" value="1"/>
</dbReference>
<evidence type="ECO:0000256" key="1">
    <source>
        <dbReference type="ARBA" id="ARBA00005417"/>
    </source>
</evidence>
<comment type="similarity">
    <text evidence="1">Belongs to the ABC transporter superfamily.</text>
</comment>
<dbReference type="EMBL" id="CP062983">
    <property type="protein sequence ID" value="QPC80704.1"/>
    <property type="molecule type" value="Genomic_DNA"/>
</dbReference>
<dbReference type="Gene3D" id="3.40.50.300">
    <property type="entry name" value="P-loop containing nucleotide triphosphate hydrolases"/>
    <property type="match status" value="1"/>
</dbReference>
<accession>A0A7S8E5J8</accession>
<dbReference type="Pfam" id="PF00005">
    <property type="entry name" value="ABC_tran"/>
    <property type="match status" value="1"/>
</dbReference>
<keyword evidence="7" id="KW-1185">Reference proteome</keyword>
<dbReference type="AlphaFoldDB" id="A0A7S8E5J8"/>
<name>A0A7S8E5J8_9CHLR</name>
<evidence type="ECO:0000256" key="3">
    <source>
        <dbReference type="ARBA" id="ARBA00022741"/>
    </source>
</evidence>
<evidence type="ECO:0000256" key="4">
    <source>
        <dbReference type="ARBA" id="ARBA00022840"/>
    </source>
</evidence>
<dbReference type="Proteomes" id="UP000594468">
    <property type="component" value="Chromosome"/>
</dbReference>
<evidence type="ECO:0000313" key="6">
    <source>
        <dbReference type="EMBL" id="QPC80704.1"/>
    </source>
</evidence>
<organism evidence="6 7">
    <name type="scientific">Phototrophicus methaneseepsis</name>
    <dbReference type="NCBI Taxonomy" id="2710758"/>
    <lineage>
        <taxon>Bacteria</taxon>
        <taxon>Bacillati</taxon>
        <taxon>Chloroflexota</taxon>
        <taxon>Candidatus Thermofontia</taxon>
        <taxon>Phototrophicales</taxon>
        <taxon>Phototrophicaceae</taxon>
        <taxon>Phototrophicus</taxon>
    </lineage>
</organism>
<dbReference type="InterPro" id="IPR003593">
    <property type="entry name" value="AAA+_ATPase"/>
</dbReference>
<dbReference type="GO" id="GO:0016887">
    <property type="term" value="F:ATP hydrolysis activity"/>
    <property type="evidence" value="ECO:0007669"/>
    <property type="project" value="InterPro"/>
</dbReference>
<keyword evidence="4 6" id="KW-0067">ATP-binding</keyword>
<keyword evidence="3" id="KW-0547">Nucleotide-binding</keyword>
<dbReference type="CDD" id="cd03230">
    <property type="entry name" value="ABC_DR_subfamily_A"/>
    <property type="match status" value="1"/>
</dbReference>
<sequence>MIEVTNLVKKYGNVAAVDGISFSANPGEIVGLLGPNGAGKTTTMRVLTGYMPVTSGTVKVDGFDVMEDSMQVRQRVGYMPEQVPIYPDMTVESYVLYWARLRRTQNAKARTQEVLTQFGLLDRRKKLVRSLSKGLRQRLGLAQALVHNPPVIILDEPTIGIDPKQVVEVRDVVKSLRSQHTILFSSHILSEVEQICDRVVIIDKGHIVAAGSTDILRQKYQHGVNFYVKFAGDTSELGEMLAALPGINSVEAHEGGFIVHGTDNDAIRHTLMNAVAANNLDLMEMRPVDTRLEDIFMQLVN</sequence>
<evidence type="ECO:0000259" key="5">
    <source>
        <dbReference type="PROSITE" id="PS50893"/>
    </source>
</evidence>
<protein>
    <submittedName>
        <fullName evidence="6">ABC transporter ATP-binding protein</fullName>
    </submittedName>
</protein>
<dbReference type="KEGG" id="pmet:G4Y79_13380"/>
<gene>
    <name evidence="6" type="ORF">G4Y79_13380</name>
</gene>
<evidence type="ECO:0000256" key="2">
    <source>
        <dbReference type="ARBA" id="ARBA00022448"/>
    </source>
</evidence>
<proteinExistence type="inferred from homology"/>
<dbReference type="InterPro" id="IPR027417">
    <property type="entry name" value="P-loop_NTPase"/>
</dbReference>
<dbReference type="RefSeq" id="WP_195168779.1">
    <property type="nucleotide sequence ID" value="NZ_CP062983.1"/>
</dbReference>
<dbReference type="SMART" id="SM00382">
    <property type="entry name" value="AAA"/>
    <property type="match status" value="1"/>
</dbReference>